<dbReference type="EMBL" id="CP136051">
    <property type="protein sequence ID" value="WOK07854.1"/>
    <property type="molecule type" value="Genomic_DNA"/>
</dbReference>
<evidence type="ECO:0000256" key="4">
    <source>
        <dbReference type="ARBA" id="ARBA00022741"/>
    </source>
</evidence>
<dbReference type="RefSeq" id="WP_317490503.1">
    <property type="nucleotide sequence ID" value="NZ_CP136051.1"/>
</dbReference>
<dbReference type="PANTHER" id="PTHR19136">
    <property type="entry name" value="MOLYBDENUM COFACTOR GUANYLYLTRANSFERASE"/>
    <property type="match status" value="1"/>
</dbReference>
<evidence type="ECO:0000256" key="8">
    <source>
        <dbReference type="SAM" id="MobiDB-lite"/>
    </source>
</evidence>
<evidence type="ECO:0000313" key="11">
    <source>
        <dbReference type="Proteomes" id="UP001302349"/>
    </source>
</evidence>
<dbReference type="Proteomes" id="UP001302349">
    <property type="component" value="Chromosome"/>
</dbReference>
<evidence type="ECO:0000256" key="3">
    <source>
        <dbReference type="ARBA" id="ARBA00022723"/>
    </source>
</evidence>
<dbReference type="SUPFAM" id="SSF53448">
    <property type="entry name" value="Nucleotide-diphospho-sugar transferases"/>
    <property type="match status" value="1"/>
</dbReference>
<feature type="domain" description="MobA-like NTP transferase" evidence="9">
    <location>
        <begin position="198"/>
        <end position="342"/>
    </location>
</feature>
<keyword evidence="5" id="KW-0460">Magnesium</keyword>
<sequence length="390" mass="43410">MEEKAISKEKHSKHAKLAKPMGGSYHRQEWAILGTPCGEIRKLVGSLCAALGEKWKLAYLDEDHKASEEEYSHSMLSGHAFLEATNKINYFRFDHATAPSSFEAKAIFNPLDAVFINGNHFAASRQIVVIDPRKDVVKKMDRLTNISLVLMTEGQTQIPEEVQSRMNPGTPVISIADTQRIINWMASQLELSVAPVKGLVLAGGKSQRMEADKGLIFYHGKPQREYMYDLLSAAGIQPHLSIRTDQTYSVSEEANTVMDRFLGLGPYGAILSALMSDPNAAWLSVACDLPLLAKEHIDLLLQYRNPSKVATAFYNPETDFPEPLITVWEPKAYQVLLNYLAQGYSCPRKVLINSDIELVNVVDHAFMMNANTPDEKDKALNLIAASAKFN</sequence>
<evidence type="ECO:0000256" key="1">
    <source>
        <dbReference type="ARBA" id="ARBA00022490"/>
    </source>
</evidence>
<keyword evidence="7" id="KW-0501">Molybdenum cofactor biosynthesis</keyword>
<dbReference type="InterPro" id="IPR029044">
    <property type="entry name" value="Nucleotide-diphossugar_trans"/>
</dbReference>
<keyword evidence="3" id="KW-0479">Metal-binding</keyword>
<proteinExistence type="predicted"/>
<feature type="region of interest" description="Disordered" evidence="8">
    <location>
        <begin position="1"/>
        <end position="21"/>
    </location>
</feature>
<evidence type="ECO:0000256" key="5">
    <source>
        <dbReference type="ARBA" id="ARBA00022842"/>
    </source>
</evidence>
<keyword evidence="11" id="KW-1185">Reference proteome</keyword>
<gene>
    <name evidence="10" type="ORF">RT717_04335</name>
</gene>
<dbReference type="InterPro" id="IPR025877">
    <property type="entry name" value="MobA-like_NTP_Trfase"/>
</dbReference>
<name>A0ABZ0ITX1_9BACT</name>
<protein>
    <submittedName>
        <fullName evidence="10">NTP transferase domain-containing protein</fullName>
    </submittedName>
</protein>
<evidence type="ECO:0000256" key="6">
    <source>
        <dbReference type="ARBA" id="ARBA00023134"/>
    </source>
</evidence>
<dbReference type="PANTHER" id="PTHR19136:SF81">
    <property type="entry name" value="MOLYBDENUM COFACTOR GUANYLYLTRANSFERASE"/>
    <property type="match status" value="1"/>
</dbReference>
<evidence type="ECO:0000259" key="9">
    <source>
        <dbReference type="Pfam" id="PF12804"/>
    </source>
</evidence>
<dbReference type="GO" id="GO:0016740">
    <property type="term" value="F:transferase activity"/>
    <property type="evidence" value="ECO:0007669"/>
    <property type="project" value="UniProtKB-KW"/>
</dbReference>
<keyword evidence="2 10" id="KW-0808">Transferase</keyword>
<dbReference type="Pfam" id="PF12804">
    <property type="entry name" value="NTP_transf_3"/>
    <property type="match status" value="1"/>
</dbReference>
<keyword evidence="4" id="KW-0547">Nucleotide-binding</keyword>
<dbReference type="CDD" id="cd02503">
    <property type="entry name" value="MobA"/>
    <property type="match status" value="1"/>
</dbReference>
<keyword evidence="1" id="KW-0963">Cytoplasm</keyword>
<reference evidence="10 11" key="1">
    <citation type="journal article" date="2023" name="Microbiol. Resour. Announc.">
        <title>Complete Genome Sequence of Imperialibacter roseus strain P4T.</title>
        <authorList>
            <person name="Tizabi D.R."/>
            <person name="Bachvaroff T."/>
            <person name="Hill R.T."/>
        </authorList>
    </citation>
    <scope>NUCLEOTIDE SEQUENCE [LARGE SCALE GENOMIC DNA]</scope>
    <source>
        <strain evidence="10 11">P4T</strain>
    </source>
</reference>
<evidence type="ECO:0000256" key="2">
    <source>
        <dbReference type="ARBA" id="ARBA00022679"/>
    </source>
</evidence>
<dbReference type="Gene3D" id="3.90.550.10">
    <property type="entry name" value="Spore Coat Polysaccharide Biosynthesis Protein SpsA, Chain A"/>
    <property type="match status" value="1"/>
</dbReference>
<keyword evidence="6" id="KW-0342">GTP-binding</keyword>
<organism evidence="10 11">
    <name type="scientific">Imperialibacter roseus</name>
    <dbReference type="NCBI Taxonomy" id="1324217"/>
    <lineage>
        <taxon>Bacteria</taxon>
        <taxon>Pseudomonadati</taxon>
        <taxon>Bacteroidota</taxon>
        <taxon>Cytophagia</taxon>
        <taxon>Cytophagales</taxon>
        <taxon>Flammeovirgaceae</taxon>
        <taxon>Imperialibacter</taxon>
    </lineage>
</organism>
<accession>A0ABZ0ITX1</accession>
<evidence type="ECO:0000256" key="7">
    <source>
        <dbReference type="ARBA" id="ARBA00023150"/>
    </source>
</evidence>
<dbReference type="InterPro" id="IPR013482">
    <property type="entry name" value="Molybde_CF_guanTrfase"/>
</dbReference>
<evidence type="ECO:0000313" key="10">
    <source>
        <dbReference type="EMBL" id="WOK07854.1"/>
    </source>
</evidence>